<accession>A0A2M7IBT3</accession>
<proteinExistence type="predicted"/>
<name>A0A2M7IBT3_9BACT</name>
<evidence type="ECO:0000313" key="3">
    <source>
        <dbReference type="Proteomes" id="UP000230822"/>
    </source>
</evidence>
<reference evidence="3" key="1">
    <citation type="submission" date="2017-09" db="EMBL/GenBank/DDBJ databases">
        <title>Depth-based differentiation of microbial function through sediment-hosted aquifers and enrichment of novel symbionts in the deep terrestrial subsurface.</title>
        <authorList>
            <person name="Probst A.J."/>
            <person name="Ladd B."/>
            <person name="Jarett J.K."/>
            <person name="Geller-Mcgrath D.E."/>
            <person name="Sieber C.M.K."/>
            <person name="Emerson J.B."/>
            <person name="Anantharaman K."/>
            <person name="Thomas B.C."/>
            <person name="Malmstrom R."/>
            <person name="Stieglmeier M."/>
            <person name="Klingl A."/>
            <person name="Woyke T."/>
            <person name="Ryan C.M."/>
            <person name="Banfield J.F."/>
        </authorList>
    </citation>
    <scope>NUCLEOTIDE SEQUENCE [LARGE SCALE GENOMIC DNA]</scope>
</reference>
<evidence type="ECO:0000313" key="2">
    <source>
        <dbReference type="EMBL" id="PIW73100.1"/>
    </source>
</evidence>
<comment type="caution">
    <text evidence="2">The sequence shown here is derived from an EMBL/GenBank/DDBJ whole genome shotgun (WGS) entry which is preliminary data.</text>
</comment>
<feature type="compositionally biased region" description="Polar residues" evidence="1">
    <location>
        <begin position="92"/>
        <end position="112"/>
    </location>
</feature>
<organism evidence="2 3">
    <name type="scientific">Candidatus Roizmanbacteria bacterium CG_4_8_14_3_um_filter_34_9</name>
    <dbReference type="NCBI Taxonomy" id="1974832"/>
    <lineage>
        <taxon>Bacteria</taxon>
        <taxon>Candidatus Roizmaniibacteriota</taxon>
    </lineage>
</organism>
<evidence type="ECO:0000256" key="1">
    <source>
        <dbReference type="SAM" id="MobiDB-lite"/>
    </source>
</evidence>
<protein>
    <submittedName>
        <fullName evidence="2">Uncharacterized protein</fullName>
    </submittedName>
</protein>
<gene>
    <name evidence="2" type="ORF">CO005_03260</name>
</gene>
<dbReference type="EMBL" id="PFGU01000087">
    <property type="protein sequence ID" value="PIW73100.1"/>
    <property type="molecule type" value="Genomic_DNA"/>
</dbReference>
<sequence>MSTHRIRIFSSLLLAFIVVNVYANFTGIKETFANFKLPNFNVKKLFTLNFPSPSPTIYNNLQPFITTKPITSPTIYNNLKPFITPTKGRSRLTPTRYSSPTRPIQPTVTSRPKPTVTKYIKPTKVPTLPPITTDARPGDTLRSIFEEVSKRVCFPPALLMAFQTEETGAWVNINEPSSSVKKYNFYGWWNNPAIDPCHGFGFDEATGLSSNGVFCMRTPGANPGQMGLFSLNQFEEDAARKYTKSILPNNLDRRVWFDDALIFAIITKNRIGNPPKNCNDWPDDAIKTAAEKHQGSCGNNYCVDVLKYYKQYR</sequence>
<dbReference type="Proteomes" id="UP000230822">
    <property type="component" value="Unassembled WGS sequence"/>
</dbReference>
<feature type="region of interest" description="Disordered" evidence="1">
    <location>
        <begin position="90"/>
        <end position="113"/>
    </location>
</feature>
<dbReference type="AlphaFoldDB" id="A0A2M7IBT3"/>